<evidence type="ECO:0000313" key="6">
    <source>
        <dbReference type="Proteomes" id="UP000288805"/>
    </source>
</evidence>
<dbReference type="PANTHER" id="PTHR43349">
    <property type="entry name" value="PINORESINOL REDUCTASE-RELATED"/>
    <property type="match status" value="1"/>
</dbReference>
<dbReference type="InterPro" id="IPR050608">
    <property type="entry name" value="NmrA-type/Isoflavone_red_sf"/>
</dbReference>
<keyword evidence="3" id="KW-0560">Oxidoreductase</keyword>
<dbReference type="AlphaFoldDB" id="A0A438JTI5"/>
<comment type="caution">
    <text evidence="5">The sequence shown here is derived from an EMBL/GenBank/DDBJ whole genome shotgun (WGS) entry which is preliminary data.</text>
</comment>
<reference evidence="5 6" key="1">
    <citation type="journal article" date="2018" name="PLoS Genet.">
        <title>Population sequencing reveals clonal diversity and ancestral inbreeding in the grapevine cultivar Chardonnay.</title>
        <authorList>
            <person name="Roach M.J."/>
            <person name="Johnson D.L."/>
            <person name="Bohlmann J."/>
            <person name="van Vuuren H.J."/>
            <person name="Jones S.J."/>
            <person name="Pretorius I.S."/>
            <person name="Schmidt S.A."/>
            <person name="Borneman A.R."/>
        </authorList>
    </citation>
    <scope>NUCLEOTIDE SEQUENCE [LARGE SCALE GENOMIC DNA]</scope>
    <source>
        <strain evidence="6">cv. Chardonnay</strain>
        <tissue evidence="5">Leaf</tissue>
    </source>
</reference>
<accession>A0A438JTI5</accession>
<dbReference type="SUPFAM" id="SSF51735">
    <property type="entry name" value="NAD(P)-binding Rossmann-fold domains"/>
    <property type="match status" value="1"/>
</dbReference>
<comment type="similarity">
    <text evidence="1">Belongs to the NmrA-type oxidoreductase family. Isoflavone reductase subfamily.</text>
</comment>
<dbReference type="Gene3D" id="3.90.25.10">
    <property type="entry name" value="UDP-galactose 4-epimerase, domain 1"/>
    <property type="match status" value="1"/>
</dbReference>
<dbReference type="InterPro" id="IPR045312">
    <property type="entry name" value="PCBER-like"/>
</dbReference>
<dbReference type="Proteomes" id="UP000288805">
    <property type="component" value="Unassembled WGS sequence"/>
</dbReference>
<keyword evidence="2" id="KW-0521">NADP</keyword>
<organism evidence="5 6">
    <name type="scientific">Vitis vinifera</name>
    <name type="common">Grape</name>
    <dbReference type="NCBI Taxonomy" id="29760"/>
    <lineage>
        <taxon>Eukaryota</taxon>
        <taxon>Viridiplantae</taxon>
        <taxon>Streptophyta</taxon>
        <taxon>Embryophyta</taxon>
        <taxon>Tracheophyta</taxon>
        <taxon>Spermatophyta</taxon>
        <taxon>Magnoliopsida</taxon>
        <taxon>eudicotyledons</taxon>
        <taxon>Gunneridae</taxon>
        <taxon>Pentapetalae</taxon>
        <taxon>rosids</taxon>
        <taxon>Vitales</taxon>
        <taxon>Vitaceae</taxon>
        <taxon>Viteae</taxon>
        <taxon>Vitis</taxon>
    </lineage>
</organism>
<evidence type="ECO:0000259" key="4">
    <source>
        <dbReference type="Pfam" id="PF05368"/>
    </source>
</evidence>
<dbReference type="CDD" id="cd05259">
    <property type="entry name" value="PCBER_SDR_a"/>
    <property type="match status" value="1"/>
</dbReference>
<protein>
    <submittedName>
        <fullName evidence="5">Isoflavone reductase-like protein</fullName>
    </submittedName>
</protein>
<dbReference type="PANTHER" id="PTHR43349:SF35">
    <property type="entry name" value="PHENYLCOUMARAN BENZYLIC ETHER REDUCTASE 1"/>
    <property type="match status" value="1"/>
</dbReference>
<dbReference type="EMBL" id="QGNW01000028">
    <property type="protein sequence ID" value="RVX12267.1"/>
    <property type="molecule type" value="Genomic_DNA"/>
</dbReference>
<evidence type="ECO:0000256" key="3">
    <source>
        <dbReference type="ARBA" id="ARBA00023002"/>
    </source>
</evidence>
<dbReference type="GO" id="GO:0016491">
    <property type="term" value="F:oxidoreductase activity"/>
    <property type="evidence" value="ECO:0007669"/>
    <property type="project" value="UniProtKB-KW"/>
</dbReference>
<evidence type="ECO:0000256" key="2">
    <source>
        <dbReference type="ARBA" id="ARBA00022857"/>
    </source>
</evidence>
<dbReference type="Gene3D" id="3.40.50.720">
    <property type="entry name" value="NAD(P)-binding Rossmann-like Domain"/>
    <property type="match status" value="2"/>
</dbReference>
<dbReference type="InterPro" id="IPR008030">
    <property type="entry name" value="NmrA-like"/>
</dbReference>
<dbReference type="Pfam" id="PF05368">
    <property type="entry name" value="NmrA"/>
    <property type="match status" value="2"/>
</dbReference>
<sequence length="361" mass="40262">MSEKSKILIIGGTGYIGKFIVAASARSGHPTFALVRESTVSNPSKSEIIESFKSSGVTLGDLHDHESLVKAIKQVDVVISTVGRAQFSDQVKIIAAIKEAGNVKANALEDLAARVSWNRNISGSSSKCIPWMIPVCELYDWFFIYQVIWLLLKVLYFLQRFFPSEFGNDVDRIHAVGPAKTAFGIKAQIRRAIEAEGIPYTYVSSNFFAGFFLPRLSQLEATAAFFVSRLSQPGATAVFNKEDDIGTYTIKAVDDPRTLNKNLYVRPPQNTYSYNEIVSLWEKKIGKTLEKIYVPEEQVLKNIQEASAPLNAILSIDHSVFIKGDQTNFEIEPSFGVELQSYIPMSNTQLWMSCSTSLFER</sequence>
<evidence type="ECO:0000256" key="1">
    <source>
        <dbReference type="ARBA" id="ARBA00005725"/>
    </source>
</evidence>
<dbReference type="InterPro" id="IPR036291">
    <property type="entry name" value="NAD(P)-bd_dom_sf"/>
</dbReference>
<feature type="domain" description="NmrA-like" evidence="4">
    <location>
        <begin position="3"/>
        <end position="104"/>
    </location>
</feature>
<gene>
    <name evidence="5" type="primary">ALL12_9</name>
    <name evidence="5" type="ORF">CK203_010634</name>
</gene>
<proteinExistence type="inferred from homology"/>
<name>A0A438JTI5_VITVI</name>
<feature type="domain" description="NmrA-like" evidence="4">
    <location>
        <begin position="159"/>
        <end position="341"/>
    </location>
</feature>
<evidence type="ECO:0000313" key="5">
    <source>
        <dbReference type="EMBL" id="RVX12267.1"/>
    </source>
</evidence>